<keyword evidence="1" id="KW-0812">Transmembrane</keyword>
<organism evidence="2 3">
    <name type="scientific">Brachionus plicatilis</name>
    <name type="common">Marine rotifer</name>
    <name type="synonym">Brachionus muelleri</name>
    <dbReference type="NCBI Taxonomy" id="10195"/>
    <lineage>
        <taxon>Eukaryota</taxon>
        <taxon>Metazoa</taxon>
        <taxon>Spiralia</taxon>
        <taxon>Gnathifera</taxon>
        <taxon>Rotifera</taxon>
        <taxon>Eurotatoria</taxon>
        <taxon>Monogononta</taxon>
        <taxon>Pseudotrocha</taxon>
        <taxon>Ploima</taxon>
        <taxon>Brachionidae</taxon>
        <taxon>Brachionus</taxon>
    </lineage>
</organism>
<keyword evidence="3" id="KW-1185">Reference proteome</keyword>
<feature type="transmembrane region" description="Helical" evidence="1">
    <location>
        <begin position="16"/>
        <end position="35"/>
    </location>
</feature>
<sequence>MLAFGLALKNYLKFHLTRFLTKFIFLFILSNYRFFGPLQNLTFRCLSNSSKMVLRRLTLLDNQKKLYLESINEEHETIFLIDLDNVDQIDLSEKKKN</sequence>
<dbReference type="Proteomes" id="UP000276133">
    <property type="component" value="Unassembled WGS sequence"/>
</dbReference>
<accession>A0A3M7Q5G5</accession>
<evidence type="ECO:0000313" key="2">
    <source>
        <dbReference type="EMBL" id="RNA06489.1"/>
    </source>
</evidence>
<dbReference type="AlphaFoldDB" id="A0A3M7Q5G5"/>
<gene>
    <name evidence="2" type="ORF">BpHYR1_038669</name>
</gene>
<evidence type="ECO:0000256" key="1">
    <source>
        <dbReference type="SAM" id="Phobius"/>
    </source>
</evidence>
<name>A0A3M7Q5G5_BRAPC</name>
<reference evidence="2 3" key="1">
    <citation type="journal article" date="2018" name="Sci. Rep.">
        <title>Genomic signatures of local adaptation to the degree of environmental predictability in rotifers.</title>
        <authorList>
            <person name="Franch-Gras L."/>
            <person name="Hahn C."/>
            <person name="Garcia-Roger E.M."/>
            <person name="Carmona M.J."/>
            <person name="Serra M."/>
            <person name="Gomez A."/>
        </authorList>
    </citation>
    <scope>NUCLEOTIDE SEQUENCE [LARGE SCALE GENOMIC DNA]</scope>
    <source>
        <strain evidence="2">HYR1</strain>
    </source>
</reference>
<evidence type="ECO:0000313" key="3">
    <source>
        <dbReference type="Proteomes" id="UP000276133"/>
    </source>
</evidence>
<keyword evidence="1" id="KW-1133">Transmembrane helix</keyword>
<keyword evidence="1" id="KW-0472">Membrane</keyword>
<proteinExistence type="predicted"/>
<comment type="caution">
    <text evidence="2">The sequence shown here is derived from an EMBL/GenBank/DDBJ whole genome shotgun (WGS) entry which is preliminary data.</text>
</comment>
<dbReference type="EMBL" id="REGN01007374">
    <property type="protein sequence ID" value="RNA06489.1"/>
    <property type="molecule type" value="Genomic_DNA"/>
</dbReference>
<protein>
    <submittedName>
        <fullName evidence="2">Uncharacterized protein</fullName>
    </submittedName>
</protein>